<reference evidence="5" key="1">
    <citation type="journal article" date="2019" name="Int. J. Syst. Evol. Microbiol.">
        <title>The Global Catalogue of Microorganisms (GCM) 10K type strain sequencing project: providing services to taxonomists for standard genome sequencing and annotation.</title>
        <authorList>
            <consortium name="The Broad Institute Genomics Platform"/>
            <consortium name="The Broad Institute Genome Sequencing Center for Infectious Disease"/>
            <person name="Wu L."/>
            <person name="Ma J."/>
        </authorList>
    </citation>
    <scope>NUCLEOTIDE SEQUENCE [LARGE SCALE GENOMIC DNA]</scope>
    <source>
        <strain evidence="5">JCM 17460</strain>
    </source>
</reference>
<dbReference type="RefSeq" id="WP_218235723.1">
    <property type="nucleotide sequence ID" value="NZ_BAABBB010000012.1"/>
</dbReference>
<gene>
    <name evidence="4" type="ORF">GCM10022263_24250</name>
</gene>
<feature type="compositionally biased region" description="Low complexity" evidence="2">
    <location>
        <begin position="350"/>
        <end position="388"/>
    </location>
</feature>
<dbReference type="PANTHER" id="PTHR33392:SF6">
    <property type="entry name" value="POLYISOPRENYL-TEICHOIC ACID--PEPTIDOGLYCAN TEICHOIC ACID TRANSFERASE TAGU"/>
    <property type="match status" value="1"/>
</dbReference>
<evidence type="ECO:0000313" key="5">
    <source>
        <dbReference type="Proteomes" id="UP001500301"/>
    </source>
</evidence>
<dbReference type="InterPro" id="IPR050922">
    <property type="entry name" value="LytR/CpsA/Psr_CW_biosynth"/>
</dbReference>
<feature type="domain" description="Cell envelope-related transcriptional attenuator" evidence="3">
    <location>
        <begin position="88"/>
        <end position="243"/>
    </location>
</feature>
<dbReference type="EMBL" id="BAABBB010000012">
    <property type="protein sequence ID" value="GAA3535477.1"/>
    <property type="molecule type" value="Genomic_DNA"/>
</dbReference>
<comment type="similarity">
    <text evidence="1">Belongs to the LytR/CpsA/Psr (LCP) family.</text>
</comment>
<evidence type="ECO:0000256" key="2">
    <source>
        <dbReference type="SAM" id="MobiDB-lite"/>
    </source>
</evidence>
<evidence type="ECO:0000259" key="3">
    <source>
        <dbReference type="Pfam" id="PF03816"/>
    </source>
</evidence>
<protein>
    <submittedName>
        <fullName evidence="4">LCP family protein</fullName>
    </submittedName>
</protein>
<feature type="region of interest" description="Disordered" evidence="2">
    <location>
        <begin position="335"/>
        <end position="401"/>
    </location>
</feature>
<evidence type="ECO:0000256" key="1">
    <source>
        <dbReference type="ARBA" id="ARBA00006068"/>
    </source>
</evidence>
<accession>A0ABP6VKH2</accession>
<keyword evidence="5" id="KW-1185">Reference proteome</keyword>
<proteinExistence type="inferred from homology"/>
<dbReference type="PANTHER" id="PTHR33392">
    <property type="entry name" value="POLYISOPRENYL-TEICHOIC ACID--PEPTIDOGLYCAN TEICHOIC ACID TRANSFERASE TAGU"/>
    <property type="match status" value="1"/>
</dbReference>
<dbReference type="InterPro" id="IPR004474">
    <property type="entry name" value="LytR_CpsA_psr"/>
</dbReference>
<sequence length="401" mass="41724">MGGRRRVARPGRTVLRVIAASLLALGLLTGLGVVLAYQSWNGNLQHPTVVGKNRPQKTTKALNVLVMGTDSRSCEGCKIDGEAGGGLSDTTILFHLSAKRDFAYGISIPRDTAVMRPTCYRADESEIPAATTYEKWNAAYAVGGPGCTRQQLEQLTGIHVDRFVVVDFNQFKDMVDALDGVEICVPEDIDDTTGNIHLDAGTREVDGEEALAYARVRYGISGGIDPYRTRRQQALIGAMIDKALTGGMLARPDRLASFIGAATTDLQTNFPSVAAMAKVAASAQDVGADNIKFVTTPWTLDTDKVSGGVEWRPSVSRLWQLVIDDKPLTKEFLDDALSAGDSPGGGPGSPSGAPSGTASGSPSGSPSGTASEAPASPGGAASPAPSGGLSDDDRAAAGLCS</sequence>
<comment type="caution">
    <text evidence="4">The sequence shown here is derived from an EMBL/GenBank/DDBJ whole genome shotgun (WGS) entry which is preliminary data.</text>
</comment>
<organism evidence="4 5">
    <name type="scientific">Nocardioides daeguensis</name>
    <dbReference type="NCBI Taxonomy" id="908359"/>
    <lineage>
        <taxon>Bacteria</taxon>
        <taxon>Bacillati</taxon>
        <taxon>Actinomycetota</taxon>
        <taxon>Actinomycetes</taxon>
        <taxon>Propionibacteriales</taxon>
        <taxon>Nocardioidaceae</taxon>
        <taxon>Nocardioides</taxon>
    </lineage>
</organism>
<dbReference type="Pfam" id="PF03816">
    <property type="entry name" value="LytR_cpsA_psr"/>
    <property type="match status" value="1"/>
</dbReference>
<name>A0ABP6VKH2_9ACTN</name>
<dbReference type="NCBIfam" id="TIGR00350">
    <property type="entry name" value="lytR_cpsA_psr"/>
    <property type="match status" value="1"/>
</dbReference>
<evidence type="ECO:0000313" key="4">
    <source>
        <dbReference type="EMBL" id="GAA3535477.1"/>
    </source>
</evidence>
<dbReference type="Proteomes" id="UP001500301">
    <property type="component" value="Unassembled WGS sequence"/>
</dbReference>